<comment type="subcellular location">
    <subcellularLocation>
        <location evidence="1">Cell junction</location>
        <location evidence="1">Gap junction</location>
    </subcellularLocation>
    <subcellularLocation>
        <location evidence="2 12">Cell membrane</location>
        <topology evidence="2 12">Multi-pass membrane protein</topology>
    </subcellularLocation>
</comment>
<keyword evidence="4" id="KW-1003">Cell membrane</keyword>
<dbReference type="GO" id="GO:0005921">
    <property type="term" value="C:gap junction"/>
    <property type="evidence" value="ECO:0007669"/>
    <property type="project" value="UniProtKB-SubCell"/>
</dbReference>
<keyword evidence="3 12" id="KW-0813">Transport</keyword>
<keyword evidence="10 12" id="KW-0472">Membrane</keyword>
<evidence type="ECO:0000256" key="12">
    <source>
        <dbReference type="RuleBase" id="RU010713"/>
    </source>
</evidence>
<evidence type="ECO:0000256" key="9">
    <source>
        <dbReference type="ARBA" id="ARBA00023065"/>
    </source>
</evidence>
<dbReference type="PANTHER" id="PTHR11893">
    <property type="entry name" value="INNEXIN"/>
    <property type="match status" value="1"/>
</dbReference>
<dbReference type="Pfam" id="PF00876">
    <property type="entry name" value="Innexin"/>
    <property type="match status" value="1"/>
</dbReference>
<evidence type="ECO:0000313" key="14">
    <source>
        <dbReference type="EMBL" id="TRY64261.1"/>
    </source>
</evidence>
<comment type="caution">
    <text evidence="12">Lacks conserved residue(s) required for the propagation of feature annotation.</text>
</comment>
<evidence type="ECO:0000313" key="15">
    <source>
        <dbReference type="Proteomes" id="UP000318571"/>
    </source>
</evidence>
<dbReference type="PROSITE" id="PS51013">
    <property type="entry name" value="PANNEXIN"/>
    <property type="match status" value="1"/>
</dbReference>
<dbReference type="GO" id="GO:0005886">
    <property type="term" value="C:plasma membrane"/>
    <property type="evidence" value="ECO:0007669"/>
    <property type="project" value="UniProtKB-SubCell"/>
</dbReference>
<feature type="compositionally biased region" description="Basic and acidic residues" evidence="13">
    <location>
        <begin position="314"/>
        <end position="343"/>
    </location>
</feature>
<dbReference type="GO" id="GO:0007602">
    <property type="term" value="P:phototransduction"/>
    <property type="evidence" value="ECO:0007669"/>
    <property type="project" value="TreeGrafter"/>
</dbReference>
<evidence type="ECO:0000256" key="1">
    <source>
        <dbReference type="ARBA" id="ARBA00004610"/>
    </source>
</evidence>
<comment type="similarity">
    <text evidence="12">Belongs to the pannexin family.</text>
</comment>
<keyword evidence="8 12" id="KW-1133">Transmembrane helix</keyword>
<gene>
    <name evidence="12" type="primary">inx</name>
    <name evidence="14" type="ORF">TCAL_07933</name>
</gene>
<organism evidence="14 15">
    <name type="scientific">Tigriopus californicus</name>
    <name type="common">Marine copepod</name>
    <dbReference type="NCBI Taxonomy" id="6832"/>
    <lineage>
        <taxon>Eukaryota</taxon>
        <taxon>Metazoa</taxon>
        <taxon>Ecdysozoa</taxon>
        <taxon>Arthropoda</taxon>
        <taxon>Crustacea</taxon>
        <taxon>Multicrustacea</taxon>
        <taxon>Hexanauplia</taxon>
        <taxon>Copepoda</taxon>
        <taxon>Harpacticoida</taxon>
        <taxon>Harpacticidae</taxon>
        <taxon>Tigriopus</taxon>
    </lineage>
</organism>
<feature type="region of interest" description="Disordered" evidence="13">
    <location>
        <begin position="302"/>
        <end position="364"/>
    </location>
</feature>
<dbReference type="STRING" id="6832.A0A553NFR6"/>
<dbReference type="EMBL" id="VCGU01000458">
    <property type="protein sequence ID" value="TRY64261.1"/>
    <property type="molecule type" value="Genomic_DNA"/>
</dbReference>
<evidence type="ECO:0000256" key="7">
    <source>
        <dbReference type="ARBA" id="ARBA00022949"/>
    </source>
</evidence>
<comment type="function">
    <text evidence="12">Structural component of the gap junctions.</text>
</comment>
<evidence type="ECO:0000256" key="8">
    <source>
        <dbReference type="ARBA" id="ARBA00022989"/>
    </source>
</evidence>
<dbReference type="Proteomes" id="UP000318571">
    <property type="component" value="Chromosome 10"/>
</dbReference>
<keyword evidence="15" id="KW-1185">Reference proteome</keyword>
<sequence length="364" mass="42576">MPRIDLTNPTNVRNRAEVCEEQWTIRRSTLVTATLDETIEFMAERRLLANTSFCAPCNVPRVLITQKVMDSFIWRCPRCRGKKSISHPSFFSGSHLDLHKILIFVYCWAKDFPVMDCANEAGGMDSQTQTDWGNFCRDLCVAPPPIYQELKDGETKNDEESFQYHKYYQWVALTLFFQACLFYLPHYIWKYCEDHKMKLLTEGICVPIVDNEVRQSRISALVTYCKRNKGNHNLYARKFFVCELLNFINIMIQIFFTDLFLDGQFTKYRSEVVSISEKDFSERGDPLDRVFPKVAKCTLHKFGKRDPEEDEESDQKTEKGTNEPKDSKEHDHHKPTDNEDPEKVPLIPFEPHEGNLYPNAHEVE</sequence>
<dbReference type="GO" id="GO:0005243">
    <property type="term" value="F:gap junction channel activity"/>
    <property type="evidence" value="ECO:0007669"/>
    <property type="project" value="TreeGrafter"/>
</dbReference>
<dbReference type="InterPro" id="IPR000990">
    <property type="entry name" value="Innexin"/>
</dbReference>
<evidence type="ECO:0000256" key="10">
    <source>
        <dbReference type="ARBA" id="ARBA00023136"/>
    </source>
</evidence>
<dbReference type="AlphaFoldDB" id="A0A553NFR6"/>
<keyword evidence="7" id="KW-0965">Cell junction</keyword>
<evidence type="ECO:0000256" key="3">
    <source>
        <dbReference type="ARBA" id="ARBA00022448"/>
    </source>
</evidence>
<evidence type="ECO:0000256" key="2">
    <source>
        <dbReference type="ARBA" id="ARBA00004651"/>
    </source>
</evidence>
<evidence type="ECO:0000256" key="6">
    <source>
        <dbReference type="ARBA" id="ARBA00022868"/>
    </source>
</evidence>
<comment type="caution">
    <text evidence="14">The sequence shown here is derived from an EMBL/GenBank/DDBJ whole genome shotgun (WGS) entry which is preliminary data.</text>
</comment>
<name>A0A553NFR6_TIGCA</name>
<feature type="transmembrane region" description="Helical" evidence="12">
    <location>
        <begin position="167"/>
        <end position="189"/>
    </location>
</feature>
<dbReference type="GO" id="GO:0034220">
    <property type="term" value="P:monoatomic ion transmembrane transport"/>
    <property type="evidence" value="ECO:0007669"/>
    <property type="project" value="UniProtKB-KW"/>
</dbReference>
<keyword evidence="5 12" id="KW-0812">Transmembrane</keyword>
<evidence type="ECO:0000256" key="13">
    <source>
        <dbReference type="SAM" id="MobiDB-lite"/>
    </source>
</evidence>
<dbReference type="PANTHER" id="PTHR11893:SF41">
    <property type="entry name" value="INNEXIN INX2"/>
    <property type="match status" value="1"/>
</dbReference>
<protein>
    <recommendedName>
        <fullName evidence="12">Innexin</fullName>
    </recommendedName>
</protein>
<keyword evidence="6" id="KW-0303">Gap junction</keyword>
<accession>A0A553NFR6</accession>
<keyword evidence="9 12" id="KW-0406">Ion transport</keyword>
<evidence type="ECO:0000256" key="11">
    <source>
        <dbReference type="ARBA" id="ARBA00023303"/>
    </source>
</evidence>
<reference evidence="14 15" key="1">
    <citation type="journal article" date="2018" name="Nat. Ecol. Evol.">
        <title>Genomic signatures of mitonuclear coevolution across populations of Tigriopus californicus.</title>
        <authorList>
            <person name="Barreto F.S."/>
            <person name="Watson E.T."/>
            <person name="Lima T.G."/>
            <person name="Willett C.S."/>
            <person name="Edmands S."/>
            <person name="Li W."/>
            <person name="Burton R.S."/>
        </authorList>
    </citation>
    <scope>NUCLEOTIDE SEQUENCE [LARGE SCALE GENOMIC DNA]</scope>
    <source>
        <strain evidence="14 15">San Diego</strain>
    </source>
</reference>
<keyword evidence="11 12" id="KW-0407">Ion channel</keyword>
<evidence type="ECO:0000256" key="4">
    <source>
        <dbReference type="ARBA" id="ARBA00022475"/>
    </source>
</evidence>
<proteinExistence type="inferred from homology"/>
<evidence type="ECO:0000256" key="5">
    <source>
        <dbReference type="ARBA" id="ARBA00022692"/>
    </source>
</evidence>